<sequence length="81" mass="9493">MFTNPSKTDHYCQNEFFRSSFINTSPFSPVAGNVVFSQHVLQNSSKVWQLVASLEGFLRLRPRYTQERPMGWHDTTLRTRL</sequence>
<dbReference type="STRING" id="1841610.A6X21_07115"/>
<evidence type="ECO:0000313" key="2">
    <source>
        <dbReference type="Proteomes" id="UP000094828"/>
    </source>
</evidence>
<evidence type="ECO:0000313" key="1">
    <source>
        <dbReference type="EMBL" id="ODA30094.1"/>
    </source>
</evidence>
<organism evidence="1 2">
    <name type="scientific">Planctopirus hydrillae</name>
    <dbReference type="NCBI Taxonomy" id="1841610"/>
    <lineage>
        <taxon>Bacteria</taxon>
        <taxon>Pseudomonadati</taxon>
        <taxon>Planctomycetota</taxon>
        <taxon>Planctomycetia</taxon>
        <taxon>Planctomycetales</taxon>
        <taxon>Planctomycetaceae</taxon>
        <taxon>Planctopirus</taxon>
    </lineage>
</organism>
<reference evidence="1 2" key="1">
    <citation type="submission" date="2016-05" db="EMBL/GenBank/DDBJ databases">
        <title>Genomic and physiological characterization of Planctopirus sp. isolated from fresh water lake.</title>
        <authorList>
            <person name="Subhash Y."/>
            <person name="Ramana C."/>
        </authorList>
    </citation>
    <scope>NUCLEOTIDE SEQUENCE [LARGE SCALE GENOMIC DNA]</scope>
    <source>
        <strain evidence="1 2">JC280</strain>
    </source>
</reference>
<keyword evidence="2" id="KW-1185">Reference proteome</keyword>
<accession>A0A1C3EA56</accession>
<gene>
    <name evidence="1" type="ORF">A6X21_07115</name>
</gene>
<comment type="caution">
    <text evidence="1">The sequence shown here is derived from an EMBL/GenBank/DDBJ whole genome shotgun (WGS) entry which is preliminary data.</text>
</comment>
<dbReference type="AlphaFoldDB" id="A0A1C3EA56"/>
<dbReference type="Proteomes" id="UP000094828">
    <property type="component" value="Unassembled WGS sequence"/>
</dbReference>
<name>A0A1C3EA56_9PLAN</name>
<dbReference type="EMBL" id="LYDR01000116">
    <property type="protein sequence ID" value="ODA30094.1"/>
    <property type="molecule type" value="Genomic_DNA"/>
</dbReference>
<proteinExistence type="predicted"/>
<protein>
    <submittedName>
        <fullName evidence="1">Uncharacterized protein</fullName>
    </submittedName>
</protein>